<evidence type="ECO:0000313" key="3">
    <source>
        <dbReference type="Proteomes" id="UP000199652"/>
    </source>
</evidence>
<organism evidence="2 3">
    <name type="scientific">Eubacterium barkeri</name>
    <name type="common">Clostridium barkeri</name>
    <dbReference type="NCBI Taxonomy" id="1528"/>
    <lineage>
        <taxon>Bacteria</taxon>
        <taxon>Bacillati</taxon>
        <taxon>Bacillota</taxon>
        <taxon>Clostridia</taxon>
        <taxon>Eubacteriales</taxon>
        <taxon>Eubacteriaceae</taxon>
        <taxon>Eubacterium</taxon>
    </lineage>
</organism>
<dbReference type="EMBL" id="FNOU01000003">
    <property type="protein sequence ID" value="SDX52259.1"/>
    <property type="molecule type" value="Genomic_DNA"/>
</dbReference>
<dbReference type="OrthoDB" id="1776848at2"/>
<reference evidence="3" key="1">
    <citation type="submission" date="2016-10" db="EMBL/GenBank/DDBJ databases">
        <authorList>
            <person name="Varghese N."/>
            <person name="Submissions S."/>
        </authorList>
    </citation>
    <scope>NUCLEOTIDE SEQUENCE [LARGE SCALE GENOMIC DNA]</scope>
    <source>
        <strain evidence="3">VPI 5359</strain>
    </source>
</reference>
<feature type="transmembrane region" description="Helical" evidence="1">
    <location>
        <begin position="68"/>
        <end position="91"/>
    </location>
</feature>
<keyword evidence="1" id="KW-0472">Membrane</keyword>
<evidence type="ECO:0000256" key="1">
    <source>
        <dbReference type="SAM" id="Phobius"/>
    </source>
</evidence>
<gene>
    <name evidence="2" type="ORF">SAMN04488579_10366</name>
</gene>
<proteinExistence type="predicted"/>
<dbReference type="RefSeq" id="WP_090243298.1">
    <property type="nucleotide sequence ID" value="NZ_FNOU01000003.1"/>
</dbReference>
<dbReference type="STRING" id="1528.SAMN04488579_10366"/>
<feature type="transmembrane region" description="Helical" evidence="1">
    <location>
        <begin position="41"/>
        <end position="61"/>
    </location>
</feature>
<keyword evidence="1" id="KW-0812">Transmembrane</keyword>
<name>A0A1H3CFJ2_EUBBA</name>
<sequence>MGGNSDRLGLLLIFDCVAVILTTFGTTIALSLMGSGFDTNMMIIAGFFVGIKILVMGIGDITGLARRFWAAAIFILLANGIIILVDMLMAFGVSSRLLFINTGADLVLVVVAHLLWQKFYGVPIADLKEKKAWLSGRDREAEERELDDIYSALSSDEEEPSLFDELNAAEWEDTQAVLEEEMIAEEGDSLEDLPPSAITQEIPVGVVQLEESLFDDLAVTSDTGIIDLSAVKSVDFTNSKDSEEISESPLSLEEAMDTAPETLVEEPVLEKVPMEDGQASVLFDEETNEAGDSVFFETEDVAEEPLVLESEVEMGTPVESALFDAEDVVEDVPASDAADLTELENRLGSLMTEVGTSSRDTTNLKKAVESFKVELEQIDTLSSDDEIAETGNIVRDKLQTIVNKQYLVDEVLDDLIRLSQQINSRIDDLDSMEADLAKRQADIEQRERRIATHRPMDYEDAIITVLPDEVLLDSGESEIIIDEGDLDALQKYLSMHPEI</sequence>
<keyword evidence="3" id="KW-1185">Reference proteome</keyword>
<dbReference type="Proteomes" id="UP000199652">
    <property type="component" value="Unassembled WGS sequence"/>
</dbReference>
<accession>A0A1H3CFJ2</accession>
<keyword evidence="1" id="KW-1133">Transmembrane helix</keyword>
<evidence type="ECO:0000313" key="2">
    <source>
        <dbReference type="EMBL" id="SDX52259.1"/>
    </source>
</evidence>
<protein>
    <submittedName>
        <fullName evidence="2">Uncharacterized protein</fullName>
    </submittedName>
</protein>
<dbReference type="AlphaFoldDB" id="A0A1H3CFJ2"/>
<feature type="transmembrane region" description="Helical" evidence="1">
    <location>
        <begin position="12"/>
        <end position="35"/>
    </location>
</feature>